<dbReference type="Gene3D" id="1.10.443.10">
    <property type="entry name" value="Intergrase catalytic core"/>
    <property type="match status" value="1"/>
</dbReference>
<dbReference type="PANTHER" id="PTHR30349">
    <property type="entry name" value="PHAGE INTEGRASE-RELATED"/>
    <property type="match status" value="1"/>
</dbReference>
<evidence type="ECO:0000256" key="4">
    <source>
        <dbReference type="ARBA" id="ARBA00023172"/>
    </source>
</evidence>
<dbReference type="InterPro" id="IPR010998">
    <property type="entry name" value="Integrase_recombinase_N"/>
</dbReference>
<proteinExistence type="inferred from homology"/>
<dbReference type="InterPro" id="IPR013762">
    <property type="entry name" value="Integrase-like_cat_sf"/>
</dbReference>
<evidence type="ECO:0000256" key="3">
    <source>
        <dbReference type="ARBA" id="ARBA00023125"/>
    </source>
</evidence>
<evidence type="ECO:0000259" key="6">
    <source>
        <dbReference type="PROSITE" id="PS51898"/>
    </source>
</evidence>
<dbReference type="InterPro" id="IPR011010">
    <property type="entry name" value="DNA_brk_join_enz"/>
</dbReference>
<sequence>MTRRGENIYKRKDGRWEGRYAKGRKENGTIHYGYIYGYKYKEVKQRLIHLKSAQQNTDELFTKEYEGTLNEWSEYWLKEIKADIKPSTYSSYLTKLTHHILPMFGSQPIYMIKKSQVEYWLNKLREKLSISSIHATYRVLRSCLNYAVKRSLLIKNPCIDVQLPKQKSNTVQSLTKQEQKRLEIEAKQHKAGLPVLIALETGMRIGEIAGLKWQDIDFLEQVIRVKRTLQRVTTEGTSQKTELVELSPKSSNSVRIIPLSQNMGYLLQKVQKEAQSDYVVGKRKALEPRVINYHFKQICQKAQLPPVHFHALRHTFATRCLENGATVATISDLLGHSSIKMTLDTYISSFMTEKRKVIDSFSSL</sequence>
<evidence type="ECO:0000256" key="2">
    <source>
        <dbReference type="ARBA" id="ARBA00022908"/>
    </source>
</evidence>
<dbReference type="PANTHER" id="PTHR30349:SF64">
    <property type="entry name" value="PROPHAGE INTEGRASE INTD-RELATED"/>
    <property type="match status" value="1"/>
</dbReference>
<protein>
    <recommendedName>
        <fullName evidence="10">Integrase</fullName>
    </recommendedName>
</protein>
<dbReference type="Proteomes" id="UP000065511">
    <property type="component" value="Chromosome"/>
</dbReference>
<accession>A0ABN4J2E6</accession>
<dbReference type="PROSITE" id="PS51900">
    <property type="entry name" value="CB"/>
    <property type="match status" value="1"/>
</dbReference>
<feature type="domain" description="Core-binding (CB)" evidence="7">
    <location>
        <begin position="67"/>
        <end position="148"/>
    </location>
</feature>
<dbReference type="InterPro" id="IPR002104">
    <property type="entry name" value="Integrase_catalytic"/>
</dbReference>
<evidence type="ECO:0000259" key="7">
    <source>
        <dbReference type="PROSITE" id="PS51900"/>
    </source>
</evidence>
<comment type="similarity">
    <text evidence="1">Belongs to the 'phage' integrase family.</text>
</comment>
<feature type="domain" description="Tyr recombinase" evidence="6">
    <location>
        <begin position="169"/>
        <end position="359"/>
    </location>
</feature>
<dbReference type="PROSITE" id="PS51898">
    <property type="entry name" value="TYR_RECOMBINASE"/>
    <property type="match status" value="1"/>
</dbReference>
<dbReference type="InterPro" id="IPR050090">
    <property type="entry name" value="Tyrosine_recombinase_XerCD"/>
</dbReference>
<dbReference type="Pfam" id="PF00589">
    <property type="entry name" value="Phage_integrase"/>
    <property type="match status" value="1"/>
</dbReference>
<gene>
    <name evidence="8" type="ORF">ATZ33_01010</name>
</gene>
<dbReference type="SUPFAM" id="SSF56349">
    <property type="entry name" value="DNA breaking-rejoining enzymes"/>
    <property type="match status" value="1"/>
</dbReference>
<evidence type="ECO:0008006" key="10">
    <source>
        <dbReference type="Google" id="ProtNLM"/>
    </source>
</evidence>
<evidence type="ECO:0000313" key="9">
    <source>
        <dbReference type="Proteomes" id="UP000065511"/>
    </source>
</evidence>
<evidence type="ECO:0000313" key="8">
    <source>
        <dbReference type="EMBL" id="ALS00009.1"/>
    </source>
</evidence>
<dbReference type="InterPro" id="IPR044068">
    <property type="entry name" value="CB"/>
</dbReference>
<dbReference type="CDD" id="cd01189">
    <property type="entry name" value="INT_ICEBs1_C_like"/>
    <property type="match status" value="1"/>
</dbReference>
<keyword evidence="4" id="KW-0233">DNA recombination</keyword>
<dbReference type="EMBL" id="CP013614">
    <property type="protein sequence ID" value="ALS00009.1"/>
    <property type="molecule type" value="Genomic_DNA"/>
</dbReference>
<keyword evidence="3 5" id="KW-0238">DNA-binding</keyword>
<evidence type="ECO:0000256" key="1">
    <source>
        <dbReference type="ARBA" id="ARBA00008857"/>
    </source>
</evidence>
<dbReference type="Gene3D" id="1.10.150.130">
    <property type="match status" value="1"/>
</dbReference>
<keyword evidence="2" id="KW-0229">DNA integration</keyword>
<dbReference type="Pfam" id="PF14659">
    <property type="entry name" value="Phage_int_SAM_3"/>
    <property type="match status" value="1"/>
</dbReference>
<keyword evidence="9" id="KW-1185">Reference proteome</keyword>
<reference evidence="8 9" key="1">
    <citation type="submission" date="2015-12" db="EMBL/GenBank/DDBJ databases">
        <authorList>
            <person name="Lauer A."/>
            <person name="Humrighouse B."/>
            <person name="Loparev V."/>
            <person name="Shewmaker P.L."/>
            <person name="Whitney A.M."/>
            <person name="McLaughlin R.W."/>
        </authorList>
    </citation>
    <scope>NUCLEOTIDE SEQUENCE [LARGE SCALE GENOMIC DNA]</scope>
    <source>
        <strain evidence="8 9">LMG 23085</strain>
    </source>
</reference>
<evidence type="ECO:0000256" key="5">
    <source>
        <dbReference type="PROSITE-ProRule" id="PRU01248"/>
    </source>
</evidence>
<name>A0ABN4J2E6_9ENTE</name>
<organism evidence="8 9">
    <name type="scientific">Enterococcus silesiacus</name>
    <dbReference type="NCBI Taxonomy" id="332949"/>
    <lineage>
        <taxon>Bacteria</taxon>
        <taxon>Bacillati</taxon>
        <taxon>Bacillota</taxon>
        <taxon>Bacilli</taxon>
        <taxon>Lactobacillales</taxon>
        <taxon>Enterococcaceae</taxon>
        <taxon>Enterococcus</taxon>
    </lineage>
</organism>
<dbReference type="InterPro" id="IPR004107">
    <property type="entry name" value="Integrase_SAM-like_N"/>
</dbReference>